<accession>A0A2C9D0E0</accession>
<evidence type="ECO:0000313" key="2">
    <source>
        <dbReference type="Proteomes" id="UP000223606"/>
    </source>
</evidence>
<dbReference type="KEGG" id="hdi:HDIA_0175"/>
<dbReference type="OrthoDB" id="122481at2"/>
<keyword evidence="2" id="KW-1185">Reference proteome</keyword>
<dbReference type="Pfam" id="PF15594">
    <property type="entry name" value="Imm50"/>
    <property type="match status" value="1"/>
</dbReference>
<dbReference type="Proteomes" id="UP000223606">
    <property type="component" value="Chromosome 1"/>
</dbReference>
<dbReference type="AlphaFoldDB" id="A0A2C9D0E0"/>
<reference evidence="2" key="1">
    <citation type="submission" date="2017-09" db="EMBL/GenBank/DDBJ databases">
        <title>Genome sequence of Nannocystis excedens DSM 71.</title>
        <authorList>
            <person name="Blom J."/>
        </authorList>
    </citation>
    <scope>NUCLEOTIDE SEQUENCE [LARGE SCALE GENOMIC DNA]</scope>
    <source>
        <strain evidence="2">type strain: E19</strain>
    </source>
</reference>
<sequence length="145" mass="16214">MEERTAIFMDLTGGPELVSWFGVAPSFHDAEILEICLRRSDPSLIRIHTWQATGVTDKDGRMKLDKHVVVDFMLRGVVDLNLDGFNHQNVINGLQIGKETRNLWGEMTPLVKVSLDGCFGVDGWITACEVEIAMDTQNVPVKNDD</sequence>
<name>A0A2C9D0E0_9HYPH</name>
<dbReference type="EMBL" id="LT960614">
    <property type="protein sequence ID" value="SON53716.1"/>
    <property type="molecule type" value="Genomic_DNA"/>
</dbReference>
<organism evidence="1 2">
    <name type="scientific">Hartmannibacter diazotrophicus</name>
    <dbReference type="NCBI Taxonomy" id="1482074"/>
    <lineage>
        <taxon>Bacteria</taxon>
        <taxon>Pseudomonadati</taxon>
        <taxon>Pseudomonadota</taxon>
        <taxon>Alphaproteobacteria</taxon>
        <taxon>Hyphomicrobiales</taxon>
        <taxon>Pleomorphomonadaceae</taxon>
        <taxon>Hartmannibacter</taxon>
    </lineage>
</organism>
<dbReference type="RefSeq" id="WP_099553510.1">
    <property type="nucleotide sequence ID" value="NZ_LT960614.1"/>
</dbReference>
<evidence type="ECO:0000313" key="1">
    <source>
        <dbReference type="EMBL" id="SON53716.1"/>
    </source>
</evidence>
<protein>
    <submittedName>
        <fullName evidence="1">Uncharacterized protein</fullName>
    </submittedName>
</protein>
<dbReference type="InterPro" id="IPR028957">
    <property type="entry name" value="Imm50"/>
</dbReference>
<proteinExistence type="predicted"/>
<gene>
    <name evidence="1" type="ORF">HDIA_0175</name>
</gene>